<evidence type="ECO:0000313" key="3">
    <source>
        <dbReference type="WBParaSite" id="Pan_g4916.t1"/>
    </source>
</evidence>
<feature type="compositionally biased region" description="Polar residues" evidence="1">
    <location>
        <begin position="211"/>
        <end position="221"/>
    </location>
</feature>
<sequence length="336" mass="37245">MKRVGGSSEGLDDSYKKLRRSTDTSLQKFVPTDDVSMEACCSVPATSAGDKPSASKSTEYLNGLINGFSEMNVSFRAQEATVVKFEESATVATAKPVMDPRTRRRILSDADPKKAARHADLRMIARRAGSRKGVQNIGHYPSNEKQHRDQKARDMARIRNQERFDRDMARRQLNLRAVQNPDMPMDIDYAPHELHCLNTVPIPVFDTLPSSSTQMPTNSEASPIPPSTNPAPNWNPLAFRASTLAKYSQVRAIITAERRHSDVCLTETPAEVDIALDPPLPSMSPPLMATSTSSLSDVTSSKNAKRRNPLGERRILIAHRRLHTQSQAKTATKETQ</sequence>
<feature type="region of interest" description="Disordered" evidence="1">
    <location>
        <begin position="281"/>
        <end position="336"/>
    </location>
</feature>
<keyword evidence="2" id="KW-1185">Reference proteome</keyword>
<reference evidence="2" key="1">
    <citation type="journal article" date="2013" name="Genetics">
        <title>The draft genome and transcriptome of Panagrellus redivivus are shaped by the harsh demands of a free-living lifestyle.</title>
        <authorList>
            <person name="Srinivasan J."/>
            <person name="Dillman A.R."/>
            <person name="Macchietto M.G."/>
            <person name="Heikkinen L."/>
            <person name="Lakso M."/>
            <person name="Fracchia K.M."/>
            <person name="Antoshechkin I."/>
            <person name="Mortazavi A."/>
            <person name="Wong G."/>
            <person name="Sternberg P.W."/>
        </authorList>
    </citation>
    <scope>NUCLEOTIDE SEQUENCE [LARGE SCALE GENOMIC DNA]</scope>
    <source>
        <strain evidence="2">MT8872</strain>
    </source>
</reference>
<dbReference type="WBParaSite" id="Pan_g4916.t1">
    <property type="protein sequence ID" value="Pan_g4916.t1"/>
    <property type="gene ID" value="Pan_g4916"/>
</dbReference>
<feature type="compositionally biased region" description="Low complexity" evidence="1">
    <location>
        <begin position="285"/>
        <end position="301"/>
    </location>
</feature>
<dbReference type="Proteomes" id="UP000492821">
    <property type="component" value="Unassembled WGS sequence"/>
</dbReference>
<name>A0A7E4VY72_PANRE</name>
<accession>A0A7E4VY72</accession>
<dbReference type="AlphaFoldDB" id="A0A7E4VY72"/>
<feature type="region of interest" description="Disordered" evidence="1">
    <location>
        <begin position="1"/>
        <end position="23"/>
    </location>
</feature>
<feature type="region of interest" description="Disordered" evidence="1">
    <location>
        <begin position="211"/>
        <end position="233"/>
    </location>
</feature>
<feature type="compositionally biased region" description="Basic and acidic residues" evidence="1">
    <location>
        <begin position="13"/>
        <end position="22"/>
    </location>
</feature>
<evidence type="ECO:0000256" key="1">
    <source>
        <dbReference type="SAM" id="MobiDB-lite"/>
    </source>
</evidence>
<proteinExistence type="predicted"/>
<reference evidence="3" key="2">
    <citation type="submission" date="2020-10" db="UniProtKB">
        <authorList>
            <consortium name="WormBaseParasite"/>
        </authorList>
    </citation>
    <scope>IDENTIFICATION</scope>
</reference>
<evidence type="ECO:0000313" key="2">
    <source>
        <dbReference type="Proteomes" id="UP000492821"/>
    </source>
</evidence>
<organism evidence="2 3">
    <name type="scientific">Panagrellus redivivus</name>
    <name type="common">Microworm</name>
    <dbReference type="NCBI Taxonomy" id="6233"/>
    <lineage>
        <taxon>Eukaryota</taxon>
        <taxon>Metazoa</taxon>
        <taxon>Ecdysozoa</taxon>
        <taxon>Nematoda</taxon>
        <taxon>Chromadorea</taxon>
        <taxon>Rhabditida</taxon>
        <taxon>Tylenchina</taxon>
        <taxon>Panagrolaimomorpha</taxon>
        <taxon>Panagrolaimoidea</taxon>
        <taxon>Panagrolaimidae</taxon>
        <taxon>Panagrellus</taxon>
    </lineage>
</organism>
<protein>
    <submittedName>
        <fullName evidence="3">BZIP domain-containing protein</fullName>
    </submittedName>
</protein>